<dbReference type="Gene3D" id="3.15.10.30">
    <property type="entry name" value="Haemolymph juvenile hormone binding protein"/>
    <property type="match status" value="1"/>
</dbReference>
<accession>A0A8K0CSH2</accession>
<dbReference type="SMART" id="SM00700">
    <property type="entry name" value="JHBP"/>
    <property type="match status" value="1"/>
</dbReference>
<dbReference type="OrthoDB" id="7419171at2759"/>
<comment type="similarity">
    <text evidence="3">Belongs to the TO family.</text>
</comment>
<dbReference type="InterPro" id="IPR038606">
    <property type="entry name" value="To_sf"/>
</dbReference>
<protein>
    <submittedName>
        <fullName evidence="4">Uncharacterized protein</fullName>
    </submittedName>
</protein>
<organism evidence="4 5">
    <name type="scientific">Ignelater luminosus</name>
    <name type="common">Cucubano</name>
    <name type="synonym">Pyrophorus luminosus</name>
    <dbReference type="NCBI Taxonomy" id="2038154"/>
    <lineage>
        <taxon>Eukaryota</taxon>
        <taxon>Metazoa</taxon>
        <taxon>Ecdysozoa</taxon>
        <taxon>Arthropoda</taxon>
        <taxon>Hexapoda</taxon>
        <taxon>Insecta</taxon>
        <taxon>Pterygota</taxon>
        <taxon>Neoptera</taxon>
        <taxon>Endopterygota</taxon>
        <taxon>Coleoptera</taxon>
        <taxon>Polyphaga</taxon>
        <taxon>Elateriformia</taxon>
        <taxon>Elateroidea</taxon>
        <taxon>Elateridae</taxon>
        <taxon>Agrypninae</taxon>
        <taxon>Pyrophorini</taxon>
        <taxon>Ignelater</taxon>
    </lineage>
</organism>
<keyword evidence="2" id="KW-0090">Biological rhythms</keyword>
<dbReference type="GO" id="GO:0005615">
    <property type="term" value="C:extracellular space"/>
    <property type="evidence" value="ECO:0007669"/>
    <property type="project" value="TreeGrafter"/>
</dbReference>
<dbReference type="Pfam" id="PF06585">
    <property type="entry name" value="JHBP"/>
    <property type="match status" value="1"/>
</dbReference>
<dbReference type="FunFam" id="3.15.10.30:FF:000001">
    <property type="entry name" value="Takeout-like protein 1"/>
    <property type="match status" value="1"/>
</dbReference>
<dbReference type="PANTHER" id="PTHR11008:SF41">
    <property type="entry name" value="RE70318P"/>
    <property type="match status" value="1"/>
</dbReference>
<name>A0A8K0CSH2_IGNLU</name>
<dbReference type="PANTHER" id="PTHR11008">
    <property type="entry name" value="PROTEIN TAKEOUT-LIKE PROTEIN"/>
    <property type="match status" value="1"/>
</dbReference>
<dbReference type="Proteomes" id="UP000801492">
    <property type="component" value="Unassembled WGS sequence"/>
</dbReference>
<dbReference type="InterPro" id="IPR010562">
    <property type="entry name" value="Haemolymph_juvenile_hormone-bd"/>
</dbReference>
<evidence type="ECO:0000256" key="1">
    <source>
        <dbReference type="ARBA" id="ARBA00022729"/>
    </source>
</evidence>
<keyword evidence="1" id="KW-0732">Signal</keyword>
<dbReference type="GO" id="GO:0007623">
    <property type="term" value="P:circadian rhythm"/>
    <property type="evidence" value="ECO:0007669"/>
    <property type="project" value="UniProtKB-ARBA"/>
</dbReference>
<evidence type="ECO:0000313" key="5">
    <source>
        <dbReference type="Proteomes" id="UP000801492"/>
    </source>
</evidence>
<evidence type="ECO:0000256" key="3">
    <source>
        <dbReference type="ARBA" id="ARBA00060902"/>
    </source>
</evidence>
<evidence type="ECO:0000313" key="4">
    <source>
        <dbReference type="EMBL" id="KAF2890841.1"/>
    </source>
</evidence>
<evidence type="ECO:0000256" key="2">
    <source>
        <dbReference type="ARBA" id="ARBA00023108"/>
    </source>
</evidence>
<sequence>MPRLIQGIPEMDVPPIDPLEFSSVKIETGNTGSVNLNIELLHGTASGLRNVKIENLKIKLGDHSKFTTVLEVPQTNIEGTYKMKGKILLFELNGEGHVSFNASDIRTDSVWLTSTYTKESKKYLKVEKVLFNNVQIKNIRITFDNLFGPRNEILTDTVNNAINENVDTLKEELEPIIKETLVQMILQYFNRVYRLFPMDELYPDN</sequence>
<dbReference type="AlphaFoldDB" id="A0A8K0CSH2"/>
<comment type="caution">
    <text evidence="4">The sequence shown here is derived from an EMBL/GenBank/DDBJ whole genome shotgun (WGS) entry which is preliminary data.</text>
</comment>
<keyword evidence="5" id="KW-1185">Reference proteome</keyword>
<dbReference type="EMBL" id="VTPC01045471">
    <property type="protein sequence ID" value="KAF2890841.1"/>
    <property type="molecule type" value="Genomic_DNA"/>
</dbReference>
<reference evidence="4" key="1">
    <citation type="submission" date="2019-08" db="EMBL/GenBank/DDBJ databases">
        <title>The genome of the North American firefly Photinus pyralis.</title>
        <authorList>
            <consortium name="Photinus pyralis genome working group"/>
            <person name="Fallon T.R."/>
            <person name="Sander Lower S.E."/>
            <person name="Weng J.-K."/>
        </authorList>
    </citation>
    <scope>NUCLEOTIDE SEQUENCE</scope>
    <source>
        <strain evidence="4">TRF0915ILg1</strain>
        <tissue evidence="4">Whole body</tissue>
    </source>
</reference>
<proteinExistence type="inferred from homology"/>
<gene>
    <name evidence="4" type="ORF">ILUMI_15332</name>
</gene>